<evidence type="ECO:0000259" key="2">
    <source>
        <dbReference type="Pfam" id="PF03807"/>
    </source>
</evidence>
<dbReference type="Pfam" id="PF03807">
    <property type="entry name" value="F420_oxidored"/>
    <property type="match status" value="1"/>
</dbReference>
<dbReference type="InterPro" id="IPR028939">
    <property type="entry name" value="P5C_Rdtase_cat_N"/>
</dbReference>
<feature type="domain" description="Opine dehydrogenase" evidence="1">
    <location>
        <begin position="198"/>
        <end position="363"/>
    </location>
</feature>
<keyword evidence="4" id="KW-1185">Reference proteome</keyword>
<dbReference type="InterPro" id="IPR036291">
    <property type="entry name" value="NAD(P)-bd_dom_sf"/>
</dbReference>
<dbReference type="Proteomes" id="UP000282985">
    <property type="component" value="Unassembled WGS sequence"/>
</dbReference>
<dbReference type="PANTHER" id="PTHR38015:SF1">
    <property type="entry name" value="OPINE DEHYDROGENASE DOMAIN-CONTAINING PROTEIN"/>
    <property type="match status" value="1"/>
</dbReference>
<evidence type="ECO:0008006" key="5">
    <source>
        <dbReference type="Google" id="ProtNLM"/>
    </source>
</evidence>
<dbReference type="PANTHER" id="PTHR38015">
    <property type="entry name" value="BLR6086 PROTEIN"/>
    <property type="match status" value="1"/>
</dbReference>
<dbReference type="InterPro" id="IPR008927">
    <property type="entry name" value="6-PGluconate_DH-like_C_sf"/>
</dbReference>
<name>A0A434B091_9BACT</name>
<evidence type="ECO:0000313" key="3">
    <source>
        <dbReference type="EMBL" id="RUT80127.1"/>
    </source>
</evidence>
<dbReference type="EMBL" id="RJJX01000001">
    <property type="protein sequence ID" value="RUT80127.1"/>
    <property type="molecule type" value="Genomic_DNA"/>
</dbReference>
<dbReference type="OrthoDB" id="1073746at2"/>
<dbReference type="RefSeq" id="WP_127342267.1">
    <property type="nucleotide sequence ID" value="NZ_RJJX01000001.1"/>
</dbReference>
<reference evidence="3 4" key="1">
    <citation type="submission" date="2018-11" db="EMBL/GenBank/DDBJ databases">
        <title>Parancylomarina longa gen. nov., sp. nov., isolated from sediments of southern Okinawa.</title>
        <authorList>
            <person name="Fu T."/>
        </authorList>
    </citation>
    <scope>NUCLEOTIDE SEQUENCE [LARGE SCALE GENOMIC DNA]</scope>
    <source>
        <strain evidence="3 4">T3-2 S1-C</strain>
    </source>
</reference>
<evidence type="ECO:0000259" key="1">
    <source>
        <dbReference type="Pfam" id="PF02317"/>
    </source>
</evidence>
<dbReference type="InterPro" id="IPR003421">
    <property type="entry name" value="Opine_DH"/>
</dbReference>
<dbReference type="Gene3D" id="1.10.1040.10">
    <property type="entry name" value="N-(1-d-carboxylethyl)-l-norvaline Dehydrogenase, domain 2"/>
    <property type="match status" value="1"/>
</dbReference>
<gene>
    <name evidence="3" type="ORF">DLK05_01860</name>
</gene>
<dbReference type="GO" id="GO:0016491">
    <property type="term" value="F:oxidoreductase activity"/>
    <property type="evidence" value="ECO:0007669"/>
    <property type="project" value="InterPro"/>
</dbReference>
<organism evidence="3 4">
    <name type="scientific">Ancylomarina longa</name>
    <dbReference type="NCBI Taxonomy" id="2487017"/>
    <lineage>
        <taxon>Bacteria</taxon>
        <taxon>Pseudomonadati</taxon>
        <taxon>Bacteroidota</taxon>
        <taxon>Bacteroidia</taxon>
        <taxon>Marinilabiliales</taxon>
        <taxon>Marinifilaceae</taxon>
        <taxon>Ancylomarina</taxon>
    </lineage>
</organism>
<dbReference type="SUPFAM" id="SSF51735">
    <property type="entry name" value="NAD(P)-binding Rossmann-fold domains"/>
    <property type="match status" value="1"/>
</dbReference>
<dbReference type="InterPro" id="IPR013328">
    <property type="entry name" value="6PGD_dom2"/>
</dbReference>
<dbReference type="Pfam" id="PF02317">
    <property type="entry name" value="Octopine_DH"/>
    <property type="match status" value="1"/>
</dbReference>
<protein>
    <recommendedName>
        <fullName evidence="5">Opine dehydrogenase domain-containing protein</fullName>
    </recommendedName>
</protein>
<feature type="domain" description="Pyrroline-5-carboxylate reductase catalytic N-terminal" evidence="2">
    <location>
        <begin position="8"/>
        <end position="105"/>
    </location>
</feature>
<dbReference type="AlphaFoldDB" id="A0A434B091"/>
<accession>A0A434B091</accession>
<comment type="caution">
    <text evidence="3">The sequence shown here is derived from an EMBL/GenBank/DDBJ whole genome shotgun (WGS) entry which is preliminary data.</text>
</comment>
<proteinExistence type="predicted"/>
<sequence length="402" mass="45762">MEKRKSVITVVGGGNSAHTLIPLLHSAGHTVNLLSRSPEKWSEEINLEYQLPDTSVHSTFKGKIEKCSSDPNEVIPQSEVIILCMPVCEYRNALHNIGPAINKDKNVYVGTIYGQGGFNWMVEEIADKFELKNIITFAVGLIPWVCRTKTYGKEGITYGPKSVNVVALSDKSYFESLNELVLNDICYRWFDTGKFKLAENFISLTLSVDNQIIHTTRMFGLFLKYGGVWHKQEEIPYFYRDYDQLSADLLKDLDGDYTGIREEIKNRFPDQSFTYMLDYLELERVSYNSCNSDILGSFVTSNTLGNILTPAIQHEDGIYKVSSEYRFYTDDIYYGLCIAKWIGEKLGKNTPTIDKILEWAQEVLKIDLIENKKLVLKPTDCGQFLYGIPSAYGIDSLEKLVE</sequence>
<dbReference type="Gene3D" id="3.40.50.720">
    <property type="entry name" value="NAD(P)-binding Rossmann-like Domain"/>
    <property type="match status" value="1"/>
</dbReference>
<dbReference type="InterPro" id="IPR051729">
    <property type="entry name" value="Opine/Lysopine_DH"/>
</dbReference>
<evidence type="ECO:0000313" key="4">
    <source>
        <dbReference type="Proteomes" id="UP000282985"/>
    </source>
</evidence>
<dbReference type="SUPFAM" id="SSF48179">
    <property type="entry name" value="6-phosphogluconate dehydrogenase C-terminal domain-like"/>
    <property type="match status" value="1"/>
</dbReference>